<gene>
    <name evidence="2" type="ORF">JOF39_001924</name>
</gene>
<comment type="caution">
    <text evidence="2">The sequence shown here is derived from an EMBL/GenBank/DDBJ whole genome shotgun (WGS) entry which is preliminary data.</text>
</comment>
<reference evidence="2 3" key="1">
    <citation type="submission" date="2021-03" db="EMBL/GenBank/DDBJ databases">
        <title>Sequencing the genomes of 1000 actinobacteria strains.</title>
        <authorList>
            <person name="Klenk H.-P."/>
        </authorList>
    </citation>
    <scope>NUCLEOTIDE SEQUENCE [LARGE SCALE GENOMIC DNA]</scope>
    <source>
        <strain evidence="2 3">DSM 20168</strain>
    </source>
</reference>
<dbReference type="EMBL" id="JAGIOJ010000001">
    <property type="protein sequence ID" value="MBP2398843.1"/>
    <property type="molecule type" value="Genomic_DNA"/>
</dbReference>
<dbReference type="RefSeq" id="WP_188947611.1">
    <property type="nucleotide sequence ID" value="NZ_BMPH01000003.1"/>
</dbReference>
<evidence type="ECO:0000313" key="3">
    <source>
        <dbReference type="Proteomes" id="UP001195422"/>
    </source>
</evidence>
<dbReference type="Pfam" id="PF03992">
    <property type="entry name" value="ABM"/>
    <property type="match status" value="1"/>
</dbReference>
<dbReference type="Proteomes" id="UP001195422">
    <property type="component" value="Unassembled WGS sequence"/>
</dbReference>
<dbReference type="Gene3D" id="3.30.70.100">
    <property type="match status" value="1"/>
</dbReference>
<evidence type="ECO:0000313" key="2">
    <source>
        <dbReference type="EMBL" id="MBP2398843.1"/>
    </source>
</evidence>
<keyword evidence="2" id="KW-0503">Monooxygenase</keyword>
<dbReference type="SUPFAM" id="SSF54909">
    <property type="entry name" value="Dimeric alpha+beta barrel"/>
    <property type="match status" value="1"/>
</dbReference>
<proteinExistence type="predicted"/>
<organism evidence="2 3">
    <name type="scientific">Glutamicibacter protophormiae</name>
    <name type="common">Brevibacterium protophormiae</name>
    <dbReference type="NCBI Taxonomy" id="37930"/>
    <lineage>
        <taxon>Bacteria</taxon>
        <taxon>Bacillati</taxon>
        <taxon>Actinomycetota</taxon>
        <taxon>Actinomycetes</taxon>
        <taxon>Micrococcales</taxon>
        <taxon>Micrococcaceae</taxon>
        <taxon>Glutamicibacter</taxon>
    </lineage>
</organism>
<dbReference type="GO" id="GO:0004497">
    <property type="term" value="F:monooxygenase activity"/>
    <property type="evidence" value="ECO:0007669"/>
    <property type="project" value="UniProtKB-KW"/>
</dbReference>
<accession>A0ABS4XQQ8</accession>
<sequence length="93" mass="10402">MDNVRLNGLLLCTNTAEADVVIDHLPEHVELTRNEPGCISFEVSPTQDPLVWSVEEEFTDPEAFKAHQERAASSLWGRMTSSIARDYKISGLD</sequence>
<protein>
    <submittedName>
        <fullName evidence="2">Quinol monooxygenase YgiN</fullName>
    </submittedName>
</protein>
<dbReference type="InterPro" id="IPR007138">
    <property type="entry name" value="ABM_dom"/>
</dbReference>
<name>A0ABS4XQQ8_GLUPR</name>
<keyword evidence="2" id="KW-0560">Oxidoreductase</keyword>
<evidence type="ECO:0000259" key="1">
    <source>
        <dbReference type="Pfam" id="PF03992"/>
    </source>
</evidence>
<keyword evidence="3" id="KW-1185">Reference proteome</keyword>
<feature type="domain" description="ABM" evidence="1">
    <location>
        <begin position="18"/>
        <end position="71"/>
    </location>
</feature>
<dbReference type="InterPro" id="IPR011008">
    <property type="entry name" value="Dimeric_a/b-barrel"/>
</dbReference>